<feature type="transmembrane region" description="Helical" evidence="1">
    <location>
        <begin position="45"/>
        <end position="65"/>
    </location>
</feature>
<dbReference type="GeneID" id="20713543"/>
<dbReference type="AlphaFoldDB" id="J4CCD3"/>
<dbReference type="RefSeq" id="XP_009689493.1">
    <property type="nucleotide sequence ID" value="XM_009691198.1"/>
</dbReference>
<dbReference type="KEGG" id="tot:TOT_010000652"/>
<dbReference type="Proteomes" id="UP000003786">
    <property type="component" value="Chromosome 1"/>
</dbReference>
<dbReference type="EMBL" id="AP011946">
    <property type="protein sequence ID" value="BAM39192.1"/>
    <property type="molecule type" value="Genomic_DNA"/>
</dbReference>
<evidence type="ECO:0000313" key="2">
    <source>
        <dbReference type="EMBL" id="BAM39192.1"/>
    </source>
</evidence>
<keyword evidence="1" id="KW-0812">Transmembrane</keyword>
<accession>J4CCD3</accession>
<name>J4CCD3_THEOR</name>
<organism evidence="2 3">
    <name type="scientific">Theileria orientalis strain Shintoku</name>
    <dbReference type="NCBI Taxonomy" id="869250"/>
    <lineage>
        <taxon>Eukaryota</taxon>
        <taxon>Sar</taxon>
        <taxon>Alveolata</taxon>
        <taxon>Apicomplexa</taxon>
        <taxon>Aconoidasida</taxon>
        <taxon>Piroplasmida</taxon>
        <taxon>Theileriidae</taxon>
        <taxon>Theileria</taxon>
    </lineage>
</organism>
<protein>
    <submittedName>
        <fullName evidence="2">Uncharacterized protein</fullName>
    </submittedName>
</protein>
<keyword evidence="1" id="KW-0472">Membrane</keyword>
<gene>
    <name evidence="2" type="ORF">TOT_010000652</name>
</gene>
<feature type="transmembrane region" description="Helical" evidence="1">
    <location>
        <begin position="111"/>
        <end position="131"/>
    </location>
</feature>
<keyword evidence="3" id="KW-1185">Reference proteome</keyword>
<reference evidence="2 3" key="1">
    <citation type="journal article" date="2012" name="MBio">
        <title>Comparative genome analysis of three eukaryotic parasites with differing abilities to transform leukocytes reveals key mediators of Theileria-induced leukocyte transformation.</title>
        <authorList>
            <person name="Hayashida K."/>
            <person name="Hara Y."/>
            <person name="Abe T."/>
            <person name="Yamasaki C."/>
            <person name="Toyoda A."/>
            <person name="Kosuge T."/>
            <person name="Suzuki Y."/>
            <person name="Sato Y."/>
            <person name="Kawashima S."/>
            <person name="Katayama T."/>
            <person name="Wakaguri H."/>
            <person name="Inoue N."/>
            <person name="Homma K."/>
            <person name="Tada-Umezaki M."/>
            <person name="Yagi Y."/>
            <person name="Fujii Y."/>
            <person name="Habara T."/>
            <person name="Kanehisa M."/>
            <person name="Watanabe H."/>
            <person name="Ito K."/>
            <person name="Gojobori T."/>
            <person name="Sugawara H."/>
            <person name="Imanishi T."/>
            <person name="Weir W."/>
            <person name="Gardner M."/>
            <person name="Pain A."/>
            <person name="Shiels B."/>
            <person name="Hattori M."/>
            <person name="Nene V."/>
            <person name="Sugimoto C."/>
        </authorList>
    </citation>
    <scope>NUCLEOTIDE SEQUENCE [LARGE SCALE GENOMIC DNA]</scope>
    <source>
        <strain evidence="2 3">Shintoku</strain>
    </source>
</reference>
<keyword evidence="1" id="KW-1133">Transmembrane helix</keyword>
<evidence type="ECO:0000256" key="1">
    <source>
        <dbReference type="SAM" id="Phobius"/>
    </source>
</evidence>
<proteinExistence type="predicted"/>
<evidence type="ECO:0000313" key="3">
    <source>
        <dbReference type="Proteomes" id="UP000003786"/>
    </source>
</evidence>
<sequence>MLQHLLCVYNLVGLLVSIFLASKTTPTHMFYEYSKIIVSIRVYRHIPFFWDLVFYSCFVLSFYGLFSISGELVNFLYVPQVTTLYVPHLASQLRLLFRLLFDLKLHKSHKISNLMLKLLNCLLAIVVWSYIKFYRSQRDFYHNLILAHQERTEMEFLKKNYNSRLMKVTITSNYLDLSSVTKACYYGNHSILLHVCD</sequence>
<dbReference type="VEuPathDB" id="PiroplasmaDB:TOT_010000652"/>
<dbReference type="OrthoDB" id="10569129at2759"/>